<organism evidence="1">
    <name type="scientific">Aphanomyces invadans</name>
    <dbReference type="NCBI Taxonomy" id="157072"/>
    <lineage>
        <taxon>Eukaryota</taxon>
        <taxon>Sar</taxon>
        <taxon>Stramenopiles</taxon>
        <taxon>Oomycota</taxon>
        <taxon>Saprolegniomycetes</taxon>
        <taxon>Saprolegniales</taxon>
        <taxon>Verrucalvaceae</taxon>
        <taxon>Aphanomyces</taxon>
    </lineage>
</organism>
<dbReference type="GeneID" id="20080288"/>
<dbReference type="PANTHER" id="PTHR28457">
    <property type="entry name" value="COILED-COIL DOMAIN-CONTAINING PROTEIN 189"/>
    <property type="match status" value="1"/>
</dbReference>
<reference evidence="1" key="1">
    <citation type="submission" date="2013-12" db="EMBL/GenBank/DDBJ databases">
        <title>The Genome Sequence of Aphanomyces invadans NJM9701.</title>
        <authorList>
            <consortium name="The Broad Institute Genomics Platform"/>
            <person name="Russ C."/>
            <person name="Tyler B."/>
            <person name="van West P."/>
            <person name="Dieguez-Uribeondo J."/>
            <person name="Young S.K."/>
            <person name="Zeng Q."/>
            <person name="Gargeya S."/>
            <person name="Fitzgerald M."/>
            <person name="Abouelleil A."/>
            <person name="Alvarado L."/>
            <person name="Chapman S.B."/>
            <person name="Gainer-Dewar J."/>
            <person name="Goldberg J."/>
            <person name="Griggs A."/>
            <person name="Gujja S."/>
            <person name="Hansen M."/>
            <person name="Howarth C."/>
            <person name="Imamovic A."/>
            <person name="Ireland A."/>
            <person name="Larimer J."/>
            <person name="McCowan C."/>
            <person name="Murphy C."/>
            <person name="Pearson M."/>
            <person name="Poon T.W."/>
            <person name="Priest M."/>
            <person name="Roberts A."/>
            <person name="Saif S."/>
            <person name="Shea T."/>
            <person name="Sykes S."/>
            <person name="Wortman J."/>
            <person name="Nusbaum C."/>
            <person name="Birren B."/>
        </authorList>
    </citation>
    <scope>NUCLEOTIDE SEQUENCE [LARGE SCALE GENOMIC DNA]</scope>
    <source>
        <strain evidence="1">NJM9701</strain>
    </source>
</reference>
<sequence>MAKKEEVKEAVAEAPVVVEVPKDPPGWELVWKVLTKDQVNMLVALSTPAAVITALCELLHVEHYADNPRSRAYVDFCFYNFMFAKDEAGFSAEKLALFFAIMAQVFDHATSAQEAVSDTDELRKDGDPTQMPKLPSLVDNYSLFKNLIKQHSVDMPGPASGVQPVDNRPEYVAIFSLDDVQRIVRYLTSTFYQHFKAYQWAFHVYPAFVRCVHSVMIETPLVPPPLTTALELQCTDPLCTTASHVDVEPDVASPAVF</sequence>
<dbReference type="VEuPathDB" id="FungiDB:H310_03238"/>
<evidence type="ECO:0000313" key="1">
    <source>
        <dbReference type="EMBL" id="ETW05475.1"/>
    </source>
</evidence>
<dbReference type="Pfam" id="PF14769">
    <property type="entry name" value="CLAMP"/>
    <property type="match status" value="1"/>
</dbReference>
<dbReference type="RefSeq" id="XP_008865252.1">
    <property type="nucleotide sequence ID" value="XM_008867030.1"/>
</dbReference>
<dbReference type="EMBL" id="KI913956">
    <property type="protein sequence ID" value="ETW05475.1"/>
    <property type="molecule type" value="Genomic_DNA"/>
</dbReference>
<proteinExistence type="predicted"/>
<accession>A0A024UH18</accession>
<name>A0A024UH18_9STRA</name>
<protein>
    <submittedName>
        <fullName evidence="1">Uncharacterized protein</fullName>
    </submittedName>
</protein>
<dbReference type="AlphaFoldDB" id="A0A024UH18"/>
<gene>
    <name evidence="1" type="ORF">H310_03238</name>
</gene>
<dbReference type="PANTHER" id="PTHR28457:SF1">
    <property type="entry name" value="CILIA- AND FLAGELLA-ASSOCIATED PROTEIN 119"/>
    <property type="match status" value="1"/>
</dbReference>
<dbReference type="InterPro" id="IPR032727">
    <property type="entry name" value="CLAMP"/>
</dbReference>
<dbReference type="OrthoDB" id="5404651at2759"/>
<dbReference type="eggNOG" id="ENOG502S8U3">
    <property type="taxonomic scope" value="Eukaryota"/>
</dbReference>